<sequence length="226" mass="25497">MMTFRAQENALILFSQLMQQGLPVLQRGGTAYCCEQSRLFWTVHLAHAAIEPVVHPDLPETWALFVLEPGETREVSVLLQGKAPFREQQETVPYKNIRLTWKVPPGLHERRAFTAISEMTHDVMRSWMQVRDAWISRMLAFKYGPMSPSDLLGTAYRDGTHLQQALPHGALGDLHMALCDAKGRAWARAVMRTRSEGTRIVVEMEPCPIVGDGSDWAKHVDSGLVH</sequence>
<accession>A0A6J5L966</accession>
<gene>
    <name evidence="1" type="ORF">UFOVP114_25</name>
</gene>
<reference evidence="1" key="1">
    <citation type="submission" date="2020-04" db="EMBL/GenBank/DDBJ databases">
        <authorList>
            <person name="Chiriac C."/>
            <person name="Salcher M."/>
            <person name="Ghai R."/>
            <person name="Kavagutti S V."/>
        </authorList>
    </citation>
    <scope>NUCLEOTIDE SEQUENCE</scope>
</reference>
<evidence type="ECO:0000313" key="1">
    <source>
        <dbReference type="EMBL" id="CAB4128339.1"/>
    </source>
</evidence>
<organism evidence="1">
    <name type="scientific">uncultured Caudovirales phage</name>
    <dbReference type="NCBI Taxonomy" id="2100421"/>
    <lineage>
        <taxon>Viruses</taxon>
        <taxon>Duplodnaviria</taxon>
        <taxon>Heunggongvirae</taxon>
        <taxon>Uroviricota</taxon>
        <taxon>Caudoviricetes</taxon>
        <taxon>Peduoviridae</taxon>
        <taxon>Maltschvirus</taxon>
        <taxon>Maltschvirus maltsch</taxon>
    </lineage>
</organism>
<protein>
    <submittedName>
        <fullName evidence="1">Uncharacterized protein</fullName>
    </submittedName>
</protein>
<dbReference type="EMBL" id="LR796230">
    <property type="protein sequence ID" value="CAB4128339.1"/>
    <property type="molecule type" value="Genomic_DNA"/>
</dbReference>
<name>A0A6J5L966_9CAUD</name>
<proteinExistence type="predicted"/>